<dbReference type="GO" id="GO:0034628">
    <property type="term" value="P:'de novo' NAD+ biosynthetic process from L-aspartate"/>
    <property type="evidence" value="ECO:0007669"/>
    <property type="project" value="TreeGrafter"/>
</dbReference>
<dbReference type="InterPro" id="IPR003953">
    <property type="entry name" value="FAD-dep_OxRdtase_2_FAD-bd"/>
</dbReference>
<dbReference type="AlphaFoldDB" id="A0A367ZTP9"/>
<dbReference type="InterPro" id="IPR005288">
    <property type="entry name" value="NadB"/>
</dbReference>
<dbReference type="Gene3D" id="3.50.50.60">
    <property type="entry name" value="FAD/NAD(P)-binding domain"/>
    <property type="match status" value="1"/>
</dbReference>
<comment type="cofactor">
    <cofactor evidence="1 11">
        <name>FAD</name>
        <dbReference type="ChEBI" id="CHEBI:57692"/>
    </cofactor>
</comment>
<keyword evidence="8 11" id="KW-0560">Oxidoreductase</keyword>
<evidence type="ECO:0000313" key="15">
    <source>
        <dbReference type="Proteomes" id="UP000252355"/>
    </source>
</evidence>
<dbReference type="PANTHER" id="PTHR42716:SF2">
    <property type="entry name" value="L-ASPARTATE OXIDASE, CHLOROPLASTIC"/>
    <property type="match status" value="1"/>
</dbReference>
<keyword evidence="5 11" id="KW-0285">Flavoprotein</keyword>
<dbReference type="PRINTS" id="PR00368">
    <property type="entry name" value="FADPNR"/>
</dbReference>
<name>A0A367ZTP9_9BACT</name>
<dbReference type="SUPFAM" id="SSF56425">
    <property type="entry name" value="Succinate dehydrogenase/fumarate reductase flavoprotein, catalytic domain"/>
    <property type="match status" value="1"/>
</dbReference>
<dbReference type="NCBIfam" id="TIGR00551">
    <property type="entry name" value="nadB"/>
    <property type="match status" value="1"/>
</dbReference>
<feature type="domain" description="Fumarate reductase/succinate dehydrogenase flavoprotein-like C-terminal" evidence="13">
    <location>
        <begin position="424"/>
        <end position="503"/>
    </location>
</feature>
<dbReference type="Pfam" id="PF00890">
    <property type="entry name" value="FAD_binding_2"/>
    <property type="match status" value="1"/>
</dbReference>
<dbReference type="Pfam" id="PF02910">
    <property type="entry name" value="Succ_DH_flav_C"/>
    <property type="match status" value="1"/>
</dbReference>
<dbReference type="SUPFAM" id="SSF51905">
    <property type="entry name" value="FAD/NAD(P)-binding domain"/>
    <property type="match status" value="1"/>
</dbReference>
<evidence type="ECO:0000256" key="3">
    <source>
        <dbReference type="ARBA" id="ARBA00008562"/>
    </source>
</evidence>
<evidence type="ECO:0000256" key="10">
    <source>
        <dbReference type="NCBIfam" id="TIGR00551"/>
    </source>
</evidence>
<dbReference type="EMBL" id="QOQW01000002">
    <property type="protein sequence ID" value="RCK81420.1"/>
    <property type="molecule type" value="Genomic_DNA"/>
</dbReference>
<proteinExistence type="inferred from homology"/>
<dbReference type="SUPFAM" id="SSF46977">
    <property type="entry name" value="Succinate dehydrogenase/fumarate reductase flavoprotein C-terminal domain"/>
    <property type="match status" value="1"/>
</dbReference>
<keyword evidence="7 11" id="KW-0274">FAD</keyword>
<dbReference type="EC" id="1.4.3.16" evidence="4 10"/>
<evidence type="ECO:0000259" key="12">
    <source>
        <dbReference type="Pfam" id="PF00890"/>
    </source>
</evidence>
<gene>
    <name evidence="14" type="ORF">OZSIB_2289</name>
</gene>
<dbReference type="GO" id="GO:0005737">
    <property type="term" value="C:cytoplasm"/>
    <property type="evidence" value="ECO:0007669"/>
    <property type="project" value="UniProtKB-SubCell"/>
</dbReference>
<dbReference type="FunFam" id="3.90.700.10:FF:000002">
    <property type="entry name" value="L-aspartate oxidase"/>
    <property type="match status" value="1"/>
</dbReference>
<evidence type="ECO:0000313" key="14">
    <source>
        <dbReference type="EMBL" id="RCK81420.1"/>
    </source>
</evidence>
<evidence type="ECO:0000259" key="13">
    <source>
        <dbReference type="Pfam" id="PF02910"/>
    </source>
</evidence>
<comment type="similarity">
    <text evidence="3 11">Belongs to the FAD-dependent oxidoreductase 2 family. NadB subfamily.</text>
</comment>
<evidence type="ECO:0000256" key="5">
    <source>
        <dbReference type="ARBA" id="ARBA00022630"/>
    </source>
</evidence>
<evidence type="ECO:0000256" key="11">
    <source>
        <dbReference type="RuleBase" id="RU362049"/>
    </source>
</evidence>
<feature type="domain" description="FAD-dependent oxidoreductase 2 FAD-binding" evidence="12">
    <location>
        <begin position="9"/>
        <end position="379"/>
    </location>
</feature>
<dbReference type="InterPro" id="IPR027477">
    <property type="entry name" value="Succ_DH/fumarate_Rdtase_cat_sf"/>
</dbReference>
<dbReference type="PANTHER" id="PTHR42716">
    <property type="entry name" value="L-ASPARTATE OXIDASE"/>
    <property type="match status" value="1"/>
</dbReference>
<dbReference type="InterPro" id="IPR037099">
    <property type="entry name" value="Fum_R/Succ_DH_flav-like_C_sf"/>
</dbReference>
<accession>A0A367ZTP9</accession>
<comment type="catalytic activity">
    <reaction evidence="9">
        <text>L-aspartate + O2 = iminosuccinate + H2O2</text>
        <dbReference type="Rhea" id="RHEA:25876"/>
        <dbReference type="ChEBI" id="CHEBI:15379"/>
        <dbReference type="ChEBI" id="CHEBI:16240"/>
        <dbReference type="ChEBI" id="CHEBI:29991"/>
        <dbReference type="ChEBI" id="CHEBI:77875"/>
        <dbReference type="EC" id="1.4.3.16"/>
    </reaction>
    <physiologicalReaction direction="left-to-right" evidence="9">
        <dbReference type="Rhea" id="RHEA:25877"/>
    </physiologicalReaction>
</comment>
<evidence type="ECO:0000256" key="4">
    <source>
        <dbReference type="ARBA" id="ARBA00012173"/>
    </source>
</evidence>
<evidence type="ECO:0000256" key="6">
    <source>
        <dbReference type="ARBA" id="ARBA00022642"/>
    </source>
</evidence>
<comment type="subcellular location">
    <subcellularLocation>
        <location evidence="11">Cytoplasm</location>
    </subcellularLocation>
</comment>
<sequence>MKTWRARHLIIGSGVAGLTAALTLAEAGEEVLVLTKDRLHVATSAYAQGGIAAVWDEADSPTDHARDTLVAGAGLCDPRAVDLLVREGPDAVRTMIAWGACFDREGDRLLLTREGGHRHWRILHAHGDATGRELERALCERVRTEARIRVIEGFLAADLLTTPTRVAGVWGWQSGEAEPVQVVAERTLLASGGLAALFRDTTNPAVTTGDGIVMAWAAGATVADLEFVQFHPTGLVIPGEPRYLLTEALRGEGALLVTRAGERFMPRYHPLAELAPRDIVARAELLEMQRTGDPFVLLDARHLGAEFLRRRFPGLEELLARFSLSLARDLIPVAPAAHYTIGGVLTDLDGRATRPGLYAAGEVACTGVHGANRLASNSLLECLVFGRRAARAMREDAVEPIDSELELASPPLSWEGEAVATDLDLTELLARHLGVFRTGPGLATAVAQLAPALRQIPRPATDLTPARVTARSRRAAAALVARFAEARRESRGAHFREDFPAPDPAWQFRQGLTGDALERLPGDVA</sequence>
<comment type="function">
    <text evidence="11">Catalyzes the oxidation of L-aspartate to iminoaspartate.</text>
</comment>
<dbReference type="Gene3D" id="3.90.700.10">
    <property type="entry name" value="Succinate dehydrogenase/fumarate reductase flavoprotein, catalytic domain"/>
    <property type="match status" value="1"/>
</dbReference>
<evidence type="ECO:0000256" key="9">
    <source>
        <dbReference type="ARBA" id="ARBA00048305"/>
    </source>
</evidence>
<dbReference type="UniPathway" id="UPA00253">
    <property type="reaction ID" value="UER00326"/>
</dbReference>
<evidence type="ECO:0000256" key="8">
    <source>
        <dbReference type="ARBA" id="ARBA00023002"/>
    </source>
</evidence>
<evidence type="ECO:0000256" key="1">
    <source>
        <dbReference type="ARBA" id="ARBA00001974"/>
    </source>
</evidence>
<protein>
    <recommendedName>
        <fullName evidence="4 10">L-aspartate oxidase</fullName>
        <ecNumber evidence="4 10">1.4.3.16</ecNumber>
    </recommendedName>
</protein>
<keyword evidence="6 11" id="KW-0662">Pyridine nucleotide biosynthesis</keyword>
<dbReference type="InterPro" id="IPR036188">
    <property type="entry name" value="FAD/NAD-bd_sf"/>
</dbReference>
<reference evidence="14 15" key="1">
    <citation type="submission" date="2018-05" db="EMBL/GenBank/DDBJ databases">
        <title>A metagenomic window into the 2 km-deep terrestrial subsurface aquifer revealed taxonomically and functionally diverse microbial community comprising novel uncultured bacterial lineages.</title>
        <authorList>
            <person name="Kadnikov V.V."/>
            <person name="Mardanov A.V."/>
            <person name="Beletsky A.V."/>
            <person name="Banks D."/>
            <person name="Pimenov N.V."/>
            <person name="Frank Y.A."/>
            <person name="Karnachuk O.V."/>
            <person name="Ravin N.V."/>
        </authorList>
    </citation>
    <scope>NUCLEOTIDE SEQUENCE [LARGE SCALE GENOMIC DNA]</scope>
    <source>
        <strain evidence="14">BY5</strain>
    </source>
</reference>
<dbReference type="Gene3D" id="1.20.58.100">
    <property type="entry name" value="Fumarate reductase/succinate dehydrogenase flavoprotein-like, C-terminal domain"/>
    <property type="match status" value="1"/>
</dbReference>
<dbReference type="GO" id="GO:0008734">
    <property type="term" value="F:L-aspartate oxidase activity"/>
    <property type="evidence" value="ECO:0007669"/>
    <property type="project" value="UniProtKB-UniRule"/>
</dbReference>
<comment type="caution">
    <text evidence="14">The sequence shown here is derived from an EMBL/GenBank/DDBJ whole genome shotgun (WGS) entry which is preliminary data.</text>
</comment>
<evidence type="ECO:0000256" key="7">
    <source>
        <dbReference type="ARBA" id="ARBA00022827"/>
    </source>
</evidence>
<dbReference type="Proteomes" id="UP000252355">
    <property type="component" value="Unassembled WGS sequence"/>
</dbReference>
<organism evidence="14 15">
    <name type="scientific">Candidatus Ozemobacter sibiricus</name>
    <dbReference type="NCBI Taxonomy" id="2268124"/>
    <lineage>
        <taxon>Bacteria</taxon>
        <taxon>Candidatus Ozemobacteria</taxon>
        <taxon>Candidatus Ozemobacterales</taxon>
        <taxon>Candidatus Ozemobacteraceae</taxon>
        <taxon>Candidatus Ozemobacter</taxon>
    </lineage>
</organism>
<evidence type="ECO:0000256" key="2">
    <source>
        <dbReference type="ARBA" id="ARBA00004950"/>
    </source>
</evidence>
<dbReference type="InterPro" id="IPR015939">
    <property type="entry name" value="Fum_Rdtase/Succ_DH_flav-like_C"/>
</dbReference>
<comment type="pathway">
    <text evidence="2 11">Cofactor biosynthesis; NAD(+) biosynthesis; iminoaspartate from L-aspartate (oxidase route): step 1/1.</text>
</comment>